<feature type="region of interest" description="Disordered" evidence="8">
    <location>
        <begin position="107"/>
        <end position="126"/>
    </location>
</feature>
<dbReference type="RefSeq" id="XP_067551108.1">
    <property type="nucleotide sequence ID" value="XM_067689793.1"/>
</dbReference>
<keyword evidence="2" id="KW-0645">Protease</keyword>
<keyword evidence="5" id="KW-0190">Covalent protein-DNA linkage</keyword>
<dbReference type="Gene3D" id="3.90.1680.10">
    <property type="entry name" value="SOS response associated peptidase-like"/>
    <property type="match status" value="1"/>
</dbReference>
<evidence type="ECO:0000313" key="9">
    <source>
        <dbReference type="EMBL" id="KAG5421992.1"/>
    </source>
</evidence>
<dbReference type="Pfam" id="PF02586">
    <property type="entry name" value="SRAP"/>
    <property type="match status" value="1"/>
</dbReference>
<keyword evidence="3" id="KW-0227">DNA damage</keyword>
<evidence type="ECO:0000256" key="2">
    <source>
        <dbReference type="ARBA" id="ARBA00022670"/>
    </source>
</evidence>
<evidence type="ECO:0000256" key="6">
    <source>
        <dbReference type="ARBA" id="ARBA00023125"/>
    </source>
</evidence>
<evidence type="ECO:0000256" key="7">
    <source>
        <dbReference type="ARBA" id="ARBA00023239"/>
    </source>
</evidence>
<dbReference type="GO" id="GO:0003697">
    <property type="term" value="F:single-stranded DNA binding"/>
    <property type="evidence" value="ECO:0007669"/>
    <property type="project" value="InterPro"/>
</dbReference>
<feature type="region of interest" description="Disordered" evidence="8">
    <location>
        <begin position="312"/>
        <end position="383"/>
    </location>
</feature>
<accession>A0A8H7ZH70</accession>
<protein>
    <recommendedName>
        <fullName evidence="11">DUF159-domain-containing protein</fullName>
    </recommendedName>
</protein>
<evidence type="ECO:0000256" key="3">
    <source>
        <dbReference type="ARBA" id="ARBA00022763"/>
    </source>
</evidence>
<evidence type="ECO:0000256" key="5">
    <source>
        <dbReference type="ARBA" id="ARBA00023124"/>
    </source>
</evidence>
<dbReference type="PANTHER" id="PTHR13604:SF0">
    <property type="entry name" value="ABASIC SITE PROCESSING PROTEIN HMCES"/>
    <property type="match status" value="1"/>
</dbReference>
<keyword evidence="6" id="KW-0238">DNA-binding</keyword>
<evidence type="ECO:0000256" key="8">
    <source>
        <dbReference type="SAM" id="MobiDB-lite"/>
    </source>
</evidence>
<organism evidence="9 10">
    <name type="scientific">Candida metapsilosis</name>
    <dbReference type="NCBI Taxonomy" id="273372"/>
    <lineage>
        <taxon>Eukaryota</taxon>
        <taxon>Fungi</taxon>
        <taxon>Dikarya</taxon>
        <taxon>Ascomycota</taxon>
        <taxon>Saccharomycotina</taxon>
        <taxon>Pichiomycetes</taxon>
        <taxon>Debaryomycetaceae</taxon>
        <taxon>Candida/Lodderomyces clade</taxon>
        <taxon>Candida</taxon>
    </lineage>
</organism>
<dbReference type="GeneID" id="93649714"/>
<dbReference type="GO" id="GO:0016829">
    <property type="term" value="F:lyase activity"/>
    <property type="evidence" value="ECO:0007669"/>
    <property type="project" value="UniProtKB-KW"/>
</dbReference>
<evidence type="ECO:0000256" key="1">
    <source>
        <dbReference type="ARBA" id="ARBA00008136"/>
    </source>
</evidence>
<proteinExistence type="inferred from homology"/>
<evidence type="ECO:0000313" key="10">
    <source>
        <dbReference type="Proteomes" id="UP000669133"/>
    </source>
</evidence>
<evidence type="ECO:0000256" key="4">
    <source>
        <dbReference type="ARBA" id="ARBA00022801"/>
    </source>
</evidence>
<reference evidence="9 10" key="1">
    <citation type="submission" date="2020-12" db="EMBL/GenBank/DDBJ databases">
        <title>Effect of drift, selection, and recombination on the evolution of hybrid genomes in Candida yeast pathogens.</title>
        <authorList>
            <person name="Mixao V."/>
            <person name="Ksiezopolska E."/>
            <person name="Saus E."/>
            <person name="Boekhout T."/>
            <person name="Gacser A."/>
            <person name="Gabaldon T."/>
        </authorList>
    </citation>
    <scope>NUCLEOTIDE SEQUENCE [LARGE SCALE GENOMIC DNA]</scope>
    <source>
        <strain evidence="9 10">BP57</strain>
    </source>
</reference>
<dbReference type="InterPro" id="IPR036590">
    <property type="entry name" value="SRAP-like"/>
</dbReference>
<keyword evidence="10" id="KW-1185">Reference proteome</keyword>
<dbReference type="PANTHER" id="PTHR13604">
    <property type="entry name" value="DC12-RELATED"/>
    <property type="match status" value="1"/>
</dbReference>
<feature type="compositionally biased region" description="Basic and acidic residues" evidence="8">
    <location>
        <begin position="115"/>
        <end position="126"/>
    </location>
</feature>
<evidence type="ECO:0008006" key="11">
    <source>
        <dbReference type="Google" id="ProtNLM"/>
    </source>
</evidence>
<sequence>MCGRFAQGINLNNIPSEFYETVTGEDNEINEPSDGIYEAETPGANDPTDKIQLDISRVSQWTPSCNIAPTNTALMVYMSQPQPGISQSYIVEPSKFGLVPAWAKPEDPTPVNKGKQNEGEKYSRELGKHESKYFNCRRESLAQHRAVWSSCKKHRCVIPIQGYFEWHKINNEKIPYFIHSKSAPLIFLAGFYSHNYNYKDNFNVGDEYFSSFTVITAPAEKSDKYDLSWLHTRKTLVIEPGSKAWFQWLDPSRDWDDSLIEEVLNSKTNEAYANIEVYRVSNDVGNPSNKSESVLKKVSDKTASSVSDFFKPKKEKDVKKVKQEPEEKGREPEVKAEGDAHESRIKQEPGEKGREPEVKIEDEAPPCKRTLHGRDDSSKKVKK</sequence>
<dbReference type="GO" id="GO:0106300">
    <property type="term" value="P:protein-DNA covalent cross-linking repair"/>
    <property type="evidence" value="ECO:0007669"/>
    <property type="project" value="InterPro"/>
</dbReference>
<dbReference type="GO" id="GO:0008233">
    <property type="term" value="F:peptidase activity"/>
    <property type="evidence" value="ECO:0007669"/>
    <property type="project" value="UniProtKB-KW"/>
</dbReference>
<dbReference type="InterPro" id="IPR003738">
    <property type="entry name" value="SRAP"/>
</dbReference>
<name>A0A8H7ZH70_9ASCO</name>
<dbReference type="Proteomes" id="UP000669133">
    <property type="component" value="Unassembled WGS sequence"/>
</dbReference>
<dbReference type="OrthoDB" id="2111841at2759"/>
<gene>
    <name evidence="9" type="ORF">I9W82_001085</name>
</gene>
<dbReference type="EMBL" id="JAEOAQ010000001">
    <property type="protein sequence ID" value="KAG5421992.1"/>
    <property type="molecule type" value="Genomic_DNA"/>
</dbReference>
<dbReference type="SUPFAM" id="SSF143081">
    <property type="entry name" value="BB1717-like"/>
    <property type="match status" value="1"/>
</dbReference>
<comment type="similarity">
    <text evidence="1">Belongs to the SOS response-associated peptidase family.</text>
</comment>
<comment type="caution">
    <text evidence="9">The sequence shown here is derived from an EMBL/GenBank/DDBJ whole genome shotgun (WGS) entry which is preliminary data.</text>
</comment>
<keyword evidence="4" id="KW-0378">Hydrolase</keyword>
<keyword evidence="7" id="KW-0456">Lyase</keyword>
<dbReference type="AlphaFoldDB" id="A0A8H7ZH70"/>
<dbReference type="GO" id="GO:0006508">
    <property type="term" value="P:proteolysis"/>
    <property type="evidence" value="ECO:0007669"/>
    <property type="project" value="UniProtKB-KW"/>
</dbReference>